<dbReference type="Proteomes" id="UP000009168">
    <property type="component" value="Unassembled WGS sequence"/>
</dbReference>
<dbReference type="GO" id="GO:0031625">
    <property type="term" value="F:ubiquitin protein ligase binding"/>
    <property type="evidence" value="ECO:0007669"/>
    <property type="project" value="InterPro"/>
</dbReference>
<proteinExistence type="predicted"/>
<dbReference type="InParanoid" id="Q23AS5"/>
<name>Q23AS5_TETTS</name>
<sequence>MKFYMHLKYPNLHDKGYYTYKFEVPAEQEANYQNTLTLKQFLYNVSKFRGDLNPTYMQVLTHENSKALSNLDMLFSNFFEDGSDIFLICDAPKPLLVSEEKKIYYETLKKFSFFESGDWSVKVNIDLPGIQNHDISKIQCRFLETSFELKIHEFKGKNYLFSVPRASNKIDFNKSKIQIKENQVTIVIRKNSKDDHWLSLHKVKLIGE</sequence>
<dbReference type="EMBL" id="GG662723">
    <property type="protein sequence ID" value="EAR93617.1"/>
    <property type="molecule type" value="Genomic_DNA"/>
</dbReference>
<dbReference type="HOGENOM" id="CLU_1323247_0_0_1"/>
<dbReference type="RefSeq" id="XP_001013862.1">
    <property type="nucleotide sequence ID" value="XM_001013862.3"/>
</dbReference>
<dbReference type="InterPro" id="IPR037893">
    <property type="entry name" value="CS_CacyBP"/>
</dbReference>
<dbReference type="PROSITE" id="PS51203">
    <property type="entry name" value="CS"/>
    <property type="match status" value="1"/>
</dbReference>
<dbReference type="PANTHER" id="PTHR13164:SF3">
    <property type="entry name" value="CALCYCLIN-BINDING PROTEIN"/>
    <property type="match status" value="1"/>
</dbReference>
<dbReference type="STRING" id="312017.Q23AS5"/>
<dbReference type="OrthoDB" id="310229at2759"/>
<evidence type="ECO:0000313" key="3">
    <source>
        <dbReference type="Proteomes" id="UP000009168"/>
    </source>
</evidence>
<dbReference type="InterPro" id="IPR008978">
    <property type="entry name" value="HSP20-like_chaperone"/>
</dbReference>
<reference evidence="3" key="1">
    <citation type="journal article" date="2006" name="PLoS Biol.">
        <title>Macronuclear genome sequence of the ciliate Tetrahymena thermophila, a model eukaryote.</title>
        <authorList>
            <person name="Eisen J.A."/>
            <person name="Coyne R.S."/>
            <person name="Wu M."/>
            <person name="Wu D."/>
            <person name="Thiagarajan M."/>
            <person name="Wortman J.R."/>
            <person name="Badger J.H."/>
            <person name="Ren Q."/>
            <person name="Amedeo P."/>
            <person name="Jones K.M."/>
            <person name="Tallon L.J."/>
            <person name="Delcher A.L."/>
            <person name="Salzberg S.L."/>
            <person name="Silva J.C."/>
            <person name="Haas B.J."/>
            <person name="Majoros W.H."/>
            <person name="Farzad M."/>
            <person name="Carlton J.M."/>
            <person name="Smith R.K. Jr."/>
            <person name="Garg J."/>
            <person name="Pearlman R.E."/>
            <person name="Karrer K.M."/>
            <person name="Sun L."/>
            <person name="Manning G."/>
            <person name="Elde N.C."/>
            <person name="Turkewitz A.P."/>
            <person name="Asai D.J."/>
            <person name="Wilkes D.E."/>
            <person name="Wang Y."/>
            <person name="Cai H."/>
            <person name="Collins K."/>
            <person name="Stewart B.A."/>
            <person name="Lee S.R."/>
            <person name="Wilamowska K."/>
            <person name="Weinberg Z."/>
            <person name="Ruzzo W.L."/>
            <person name="Wloga D."/>
            <person name="Gaertig J."/>
            <person name="Frankel J."/>
            <person name="Tsao C.-C."/>
            <person name="Gorovsky M.A."/>
            <person name="Keeling P.J."/>
            <person name="Waller R.F."/>
            <person name="Patron N.J."/>
            <person name="Cherry J.M."/>
            <person name="Stover N.A."/>
            <person name="Krieger C.J."/>
            <person name="del Toro C."/>
            <person name="Ryder H.F."/>
            <person name="Williamson S.C."/>
            <person name="Barbeau R.A."/>
            <person name="Hamilton E.P."/>
            <person name="Orias E."/>
        </authorList>
    </citation>
    <scope>NUCLEOTIDE SEQUENCE [LARGE SCALE GENOMIC DNA]</scope>
    <source>
        <strain evidence="3">SB210</strain>
    </source>
</reference>
<dbReference type="Gene3D" id="2.60.40.790">
    <property type="match status" value="1"/>
</dbReference>
<accession>Q23AS5</accession>
<dbReference type="eggNOG" id="KOG3260">
    <property type="taxonomic scope" value="Eukaryota"/>
</dbReference>
<feature type="domain" description="CS" evidence="1">
    <location>
        <begin position="106"/>
        <end position="201"/>
    </location>
</feature>
<dbReference type="OMA" id="YDADEMN"/>
<dbReference type="GO" id="GO:0044548">
    <property type="term" value="F:S100 protein binding"/>
    <property type="evidence" value="ECO:0007669"/>
    <property type="project" value="InterPro"/>
</dbReference>
<keyword evidence="3" id="KW-1185">Reference proteome</keyword>
<dbReference type="Pfam" id="PF04969">
    <property type="entry name" value="CS"/>
    <property type="match status" value="1"/>
</dbReference>
<evidence type="ECO:0000313" key="2">
    <source>
        <dbReference type="EMBL" id="EAR93617.1"/>
    </source>
</evidence>
<dbReference type="GO" id="GO:0015631">
    <property type="term" value="F:tubulin binding"/>
    <property type="evidence" value="ECO:0007669"/>
    <property type="project" value="InterPro"/>
</dbReference>
<protein>
    <submittedName>
        <fullName evidence="2">CS domain protein</fullName>
    </submittedName>
</protein>
<gene>
    <name evidence="2" type="ORF">TTHERM_00770700</name>
</gene>
<dbReference type="SUPFAM" id="SSF49764">
    <property type="entry name" value="HSP20-like chaperones"/>
    <property type="match status" value="1"/>
</dbReference>
<dbReference type="CDD" id="cd06468">
    <property type="entry name" value="p23_CacyBP"/>
    <property type="match status" value="1"/>
</dbReference>
<dbReference type="PANTHER" id="PTHR13164">
    <property type="entry name" value="CALICYLIN BINDING PROTEIN"/>
    <property type="match status" value="1"/>
</dbReference>
<dbReference type="GeneID" id="7823106"/>
<dbReference type="KEGG" id="tet:TTHERM_00770700"/>
<dbReference type="AlphaFoldDB" id="Q23AS5"/>
<dbReference type="GO" id="GO:0005634">
    <property type="term" value="C:nucleus"/>
    <property type="evidence" value="ECO:0007669"/>
    <property type="project" value="TreeGrafter"/>
</dbReference>
<dbReference type="InterPro" id="IPR007052">
    <property type="entry name" value="CS_dom"/>
</dbReference>
<dbReference type="InterPro" id="IPR052289">
    <property type="entry name" value="Calcyclin-binding_UBL-bridge"/>
</dbReference>
<evidence type="ECO:0000259" key="1">
    <source>
        <dbReference type="PROSITE" id="PS51203"/>
    </source>
</evidence>
<organism evidence="2 3">
    <name type="scientific">Tetrahymena thermophila (strain SB210)</name>
    <dbReference type="NCBI Taxonomy" id="312017"/>
    <lineage>
        <taxon>Eukaryota</taxon>
        <taxon>Sar</taxon>
        <taxon>Alveolata</taxon>
        <taxon>Ciliophora</taxon>
        <taxon>Intramacronucleata</taxon>
        <taxon>Oligohymenophorea</taxon>
        <taxon>Hymenostomatida</taxon>
        <taxon>Tetrahymenina</taxon>
        <taxon>Tetrahymenidae</taxon>
        <taxon>Tetrahymena</taxon>
    </lineage>
</organism>